<dbReference type="PROSITE" id="PS00136">
    <property type="entry name" value="SUBTILASE_ASP"/>
    <property type="match status" value="1"/>
</dbReference>
<evidence type="ECO:0000256" key="2">
    <source>
        <dbReference type="ARBA" id="ARBA00011073"/>
    </source>
</evidence>
<evidence type="ECO:0000256" key="9">
    <source>
        <dbReference type="PROSITE-ProRule" id="PRU01240"/>
    </source>
</evidence>
<dbReference type="InterPro" id="IPR000209">
    <property type="entry name" value="Peptidase_S8/S53_dom"/>
</dbReference>
<comment type="subcellular location">
    <subcellularLocation>
        <location evidence="1">Secreted</location>
    </subcellularLocation>
</comment>
<proteinExistence type="inferred from homology"/>
<dbReference type="CDD" id="cd02120">
    <property type="entry name" value="PA_subtilisin_like"/>
    <property type="match status" value="1"/>
</dbReference>
<dbReference type="Gene3D" id="3.50.30.30">
    <property type="match status" value="1"/>
</dbReference>
<dbReference type="GO" id="GO:0006508">
    <property type="term" value="P:proteolysis"/>
    <property type="evidence" value="ECO:0007669"/>
    <property type="project" value="UniProtKB-KW"/>
</dbReference>
<dbReference type="Gene3D" id="3.30.70.80">
    <property type="entry name" value="Peptidase S8 propeptide/proteinase inhibitor I9"/>
    <property type="match status" value="1"/>
</dbReference>
<dbReference type="InterPro" id="IPR037045">
    <property type="entry name" value="S8pro/Inhibitor_I9_sf"/>
</dbReference>
<accession>A0A2M9D7I6</accession>
<dbReference type="InterPro" id="IPR036852">
    <property type="entry name" value="Peptidase_S8/S53_dom_sf"/>
</dbReference>
<keyword evidence="7" id="KW-0325">Glycoprotein</keyword>
<dbReference type="Gene3D" id="2.60.120.380">
    <property type="match status" value="1"/>
</dbReference>
<feature type="active site" description="Charge relay system" evidence="8 9">
    <location>
        <position position="185"/>
    </location>
</feature>
<feature type="active site" description="Charge relay system" evidence="8 9">
    <location>
        <position position="608"/>
    </location>
</feature>
<name>A0A2M9D7I6_9MICO</name>
<feature type="domain" description="Subtilisin-like protease fibronectin type-III" evidence="15">
    <location>
        <begin position="705"/>
        <end position="797"/>
    </location>
</feature>
<feature type="active site" description="Charge relay system" evidence="8 9">
    <location>
        <position position="276"/>
    </location>
</feature>
<evidence type="ECO:0000256" key="6">
    <source>
        <dbReference type="ARBA" id="ARBA00022825"/>
    </source>
</evidence>
<comment type="similarity">
    <text evidence="2 9 10">Belongs to the peptidase S8 family.</text>
</comment>
<keyword evidence="3 9" id="KW-0645">Protease</keyword>
<dbReference type="Proteomes" id="UP000231742">
    <property type="component" value="Unassembled WGS sequence"/>
</dbReference>
<evidence type="ECO:0000256" key="1">
    <source>
        <dbReference type="ARBA" id="ARBA00004613"/>
    </source>
</evidence>
<dbReference type="InterPro" id="IPR003137">
    <property type="entry name" value="PA_domain"/>
</dbReference>
<keyword evidence="5 9" id="KW-0378">Hydrolase</keyword>
<evidence type="ECO:0000259" key="12">
    <source>
        <dbReference type="Pfam" id="PF00082"/>
    </source>
</evidence>
<reference evidence="16 17" key="1">
    <citation type="submission" date="2017-11" db="EMBL/GenBank/DDBJ databases">
        <title>Genomic Encyclopedia of Archaeal and Bacterial Type Strains, Phase II (KMG-II): From Individual Species to Whole Genera.</title>
        <authorList>
            <person name="Goeker M."/>
        </authorList>
    </citation>
    <scope>NUCLEOTIDE SEQUENCE [LARGE SCALE GENOMIC DNA]</scope>
    <source>
        <strain evidence="16 17">DSM 16400</strain>
    </source>
</reference>
<dbReference type="GO" id="GO:0005576">
    <property type="term" value="C:extracellular region"/>
    <property type="evidence" value="ECO:0007669"/>
    <property type="project" value="UniProtKB-SubCell"/>
</dbReference>
<dbReference type="PRINTS" id="PR00723">
    <property type="entry name" value="SUBTILISIN"/>
</dbReference>
<dbReference type="InterPro" id="IPR015500">
    <property type="entry name" value="Peptidase_S8_subtilisin-rel"/>
</dbReference>
<protein>
    <submittedName>
        <fullName evidence="16">PA domain-containing protein</fullName>
    </submittedName>
</protein>
<dbReference type="EMBL" id="PGFH01000001">
    <property type="protein sequence ID" value="PJJ81608.1"/>
    <property type="molecule type" value="Genomic_DNA"/>
</dbReference>
<evidence type="ECO:0000256" key="7">
    <source>
        <dbReference type="ARBA" id="ARBA00023180"/>
    </source>
</evidence>
<dbReference type="InterPro" id="IPR010259">
    <property type="entry name" value="S8pro/Inhibitor_I9"/>
</dbReference>
<dbReference type="AlphaFoldDB" id="A0A2M9D7I6"/>
<keyword evidence="17" id="KW-1185">Reference proteome</keyword>
<evidence type="ECO:0000259" key="14">
    <source>
        <dbReference type="Pfam" id="PF05922"/>
    </source>
</evidence>
<dbReference type="InterPro" id="IPR034197">
    <property type="entry name" value="Peptidases_S8_3"/>
</dbReference>
<evidence type="ECO:0000256" key="4">
    <source>
        <dbReference type="ARBA" id="ARBA00022729"/>
    </source>
</evidence>
<dbReference type="SUPFAM" id="SSF52743">
    <property type="entry name" value="Subtilisin-like"/>
    <property type="match status" value="1"/>
</dbReference>
<dbReference type="InterPro" id="IPR023827">
    <property type="entry name" value="Peptidase_S8_Asp-AS"/>
</dbReference>
<dbReference type="PANTHER" id="PTHR10795">
    <property type="entry name" value="PROPROTEIN CONVERTASE SUBTILISIN/KEXIN"/>
    <property type="match status" value="1"/>
</dbReference>
<feature type="chain" id="PRO_5014670396" evidence="11">
    <location>
        <begin position="31"/>
        <end position="1199"/>
    </location>
</feature>
<evidence type="ECO:0000256" key="3">
    <source>
        <dbReference type="ARBA" id="ARBA00022670"/>
    </source>
</evidence>
<dbReference type="CDD" id="cd04852">
    <property type="entry name" value="Peptidases_S8_3"/>
    <property type="match status" value="1"/>
</dbReference>
<keyword evidence="4 11" id="KW-0732">Signal</keyword>
<feature type="domain" description="PA" evidence="13">
    <location>
        <begin position="442"/>
        <end position="524"/>
    </location>
</feature>
<sequence length="1199" mass="122188">MSIRRVISVVATTTLVATSLVTGAALGATAAPASIGGGGQTEFTPGRYIVTMVDQAAATYDGGVRGFDATTPPDGEQLDTRRQVVQDYTEYLEEKQEDAAASVGADIDYSYTLATNGFSADLTAAQAAELSANKLVASIVPDELKKITAAQRSTEFLGLEGADGLWASIGGAETAGEGIVVGVLDTGFAPENPAFAGDALGSTPGVDPYRDGDSIVFEKSDGQTFTGVCTEGEQFTADDCTTKVISARYFVDGFGAGNLGDASVGEYVSPRDGDGHGSHTASTAAGNLEVDANVGGNALGYFSGVAPAAKIAAYKVCWSGPDPVATTDDGCASTDLLAAIDQAVADGVDVINYSIGGGAATSTVSPTDQAFLGAAAAGVFVAASAGNDGPGATTLDNAAPWITTVAASTIPNYEATVTLGDGQEFAGASITVDLDPAAEPLTGELVYAADVALEGAVDPDLCLADTLDPALVEGKIVVCDRGVIARVDKSAEVARAGGIGSILVNVTPSSTDLDTHVIPAIHLDAQYRDAVVAYASTEGATATFTPGNETAYQPPTPQVAGFSSRGPVEADGSDIIKPDVSAPGVGILAAAANAQGAEPTFKLLSGTSMSSPHVAGLAALYLGERPNATPAEIKSAFMTTAYDTVDGDGNPVTDPFTQGSGHVDPTKFFEPGLLYLNDINDWLSYIEGAGYDVLDPAVEAIDPSNLNLASIGIGSLTAPETITRTVTSTQAGTFEASISVPGIDATVSPSTLTFGAAGETQSYEVTISRTDAPLDQFTTGALTWTSGDTVVHSPIAVRPVTILAPDTASGTGTYGAVEVTVTPGGTGDIPLTSTGLTAGVFYEDPTGTETDHSGSGVAGDEFEYAATVPEGTTYARFDLDSIDDTADLDLVVYLLDDAGTPIAGWQSATGAADERVNLADPTPGNYLVLASVYAANPATAFDVRTFAVVPGAGEPLGLDPAVLSGVQGEAVSYTASWEGLAPFTNYLGLVSYGDTGATTAIEVVTQEDVLPGTPVNTVLPTISGNPLVGKKLTANPGEWDVDGLKFSYQWQANGENIAGADKRKYTVTKADEGKAITVVVTASKKDLPSASATSEAVMINYSSSVSLSVSKHIAFSWNTVSATIRVATGEDAAATGTVKVTVDGKKVDTITLDESDNGKVTVKLPKLDRGLHQVRAEFTPAGDNVTGSKSSNDWVWIVF</sequence>
<dbReference type="Gene3D" id="2.60.40.2700">
    <property type="match status" value="1"/>
</dbReference>
<organism evidence="16 17">
    <name type="scientific">Salinibacterium amurskyense</name>
    <dbReference type="NCBI Taxonomy" id="205941"/>
    <lineage>
        <taxon>Bacteria</taxon>
        <taxon>Bacillati</taxon>
        <taxon>Actinomycetota</taxon>
        <taxon>Actinomycetes</taxon>
        <taxon>Micrococcales</taxon>
        <taxon>Microbacteriaceae</taxon>
        <taxon>Salinibacterium</taxon>
    </lineage>
</organism>
<dbReference type="Gene3D" id="3.40.50.200">
    <property type="entry name" value="Peptidase S8/S53 domain"/>
    <property type="match status" value="1"/>
</dbReference>
<feature type="domain" description="Inhibitor I9" evidence="14">
    <location>
        <begin position="47"/>
        <end position="143"/>
    </location>
</feature>
<evidence type="ECO:0000256" key="10">
    <source>
        <dbReference type="RuleBase" id="RU003355"/>
    </source>
</evidence>
<evidence type="ECO:0000256" key="11">
    <source>
        <dbReference type="SAM" id="SignalP"/>
    </source>
</evidence>
<dbReference type="Pfam" id="PF17766">
    <property type="entry name" value="fn3_6"/>
    <property type="match status" value="1"/>
</dbReference>
<dbReference type="PROSITE" id="PS51892">
    <property type="entry name" value="SUBTILASE"/>
    <property type="match status" value="1"/>
</dbReference>
<comment type="caution">
    <text evidence="16">The sequence shown here is derived from an EMBL/GenBank/DDBJ whole genome shotgun (WGS) entry which is preliminary data.</text>
</comment>
<gene>
    <name evidence="16" type="ORF">CLV85_0785</name>
</gene>
<dbReference type="RefSeq" id="WP_229820330.1">
    <property type="nucleotide sequence ID" value="NZ_BMZU01000001.1"/>
</dbReference>
<keyword evidence="6 9" id="KW-0720">Serine protease</keyword>
<evidence type="ECO:0000256" key="8">
    <source>
        <dbReference type="PIRSR" id="PIRSR615500-1"/>
    </source>
</evidence>
<dbReference type="InterPro" id="IPR041469">
    <property type="entry name" value="Subtilisin-like_FN3"/>
</dbReference>
<feature type="domain" description="Peptidase S8/S53" evidence="12">
    <location>
        <begin position="176"/>
        <end position="659"/>
    </location>
</feature>
<dbReference type="Pfam" id="PF05922">
    <property type="entry name" value="Inhibitor_I9"/>
    <property type="match status" value="1"/>
</dbReference>
<evidence type="ECO:0000259" key="15">
    <source>
        <dbReference type="Pfam" id="PF17766"/>
    </source>
</evidence>
<dbReference type="Pfam" id="PF02225">
    <property type="entry name" value="PA"/>
    <property type="match status" value="1"/>
</dbReference>
<dbReference type="PROSITE" id="PS00138">
    <property type="entry name" value="SUBTILASE_SER"/>
    <property type="match status" value="1"/>
</dbReference>
<dbReference type="Pfam" id="PF00082">
    <property type="entry name" value="Peptidase_S8"/>
    <property type="match status" value="1"/>
</dbReference>
<dbReference type="InterPro" id="IPR023828">
    <property type="entry name" value="Peptidase_S8_Ser-AS"/>
</dbReference>
<evidence type="ECO:0000259" key="13">
    <source>
        <dbReference type="Pfam" id="PF02225"/>
    </source>
</evidence>
<evidence type="ECO:0000313" key="16">
    <source>
        <dbReference type="EMBL" id="PJJ81608.1"/>
    </source>
</evidence>
<evidence type="ECO:0000256" key="5">
    <source>
        <dbReference type="ARBA" id="ARBA00022801"/>
    </source>
</evidence>
<dbReference type="InterPro" id="IPR045051">
    <property type="entry name" value="SBT"/>
</dbReference>
<feature type="signal peptide" evidence="11">
    <location>
        <begin position="1"/>
        <end position="30"/>
    </location>
</feature>
<dbReference type="GO" id="GO:0004252">
    <property type="term" value="F:serine-type endopeptidase activity"/>
    <property type="evidence" value="ECO:0007669"/>
    <property type="project" value="UniProtKB-UniRule"/>
</dbReference>
<evidence type="ECO:0000313" key="17">
    <source>
        <dbReference type="Proteomes" id="UP000231742"/>
    </source>
</evidence>
<dbReference type="Gene3D" id="2.60.40.2310">
    <property type="match status" value="1"/>
</dbReference>